<dbReference type="Pfam" id="PF15244">
    <property type="entry name" value="HSD3"/>
    <property type="match status" value="1"/>
</dbReference>
<evidence type="ECO:0000313" key="3">
    <source>
        <dbReference type="WBParaSite" id="SMRG1_49000.1"/>
    </source>
</evidence>
<dbReference type="AlphaFoldDB" id="A0AA84ZV91"/>
<evidence type="ECO:0000256" key="1">
    <source>
        <dbReference type="SAM" id="MobiDB-lite"/>
    </source>
</evidence>
<evidence type="ECO:0000313" key="2">
    <source>
        <dbReference type="Proteomes" id="UP000050790"/>
    </source>
</evidence>
<protein>
    <submittedName>
        <fullName evidence="3">Uncharacterized protein</fullName>
    </submittedName>
</protein>
<reference evidence="3" key="1">
    <citation type="submission" date="2023-11" db="UniProtKB">
        <authorList>
            <consortium name="WormBaseParasite"/>
        </authorList>
    </citation>
    <scope>IDENTIFICATION</scope>
</reference>
<dbReference type="PANTHER" id="PTHR14917:SF4">
    <property type="entry name" value="SPERMATOGENESIS-ASSOCIATED 7"/>
    <property type="match status" value="1"/>
</dbReference>
<dbReference type="GO" id="GO:0005930">
    <property type="term" value="C:axoneme"/>
    <property type="evidence" value="ECO:0007669"/>
    <property type="project" value="TreeGrafter"/>
</dbReference>
<dbReference type="GO" id="GO:0036064">
    <property type="term" value="C:ciliary basal body"/>
    <property type="evidence" value="ECO:0007669"/>
    <property type="project" value="TreeGrafter"/>
</dbReference>
<sequence>MLNPEINSRNNTNLKPCDHEIFPRKCKVSSKILIKQHLNAHYRNIQSVKAYVDNTTPYSFSHNPTTKGYLKSYKGANRRPLSTRPESNSLCNLTAINTFSDDPEVDRIVRRFILDSNDKLMEPLGLGEHRSEVVDNKNTCEKCDCSDGEPIILRKLDVDCSSTKTAHRRQSLSTDVLDIHRDKFTSPKPFSPRTMKSNVSSKLITLRCYNPPKRISRRQSDSKVSLDVKPVMHFKKQVGTCTTNSDMEAIDNTKHEESNTDRGETTFSHLNKRISNYSSKHILPSSHHRRISQKNRQNQSMSTEYIDGLHNFGKVKQWLNTLPGNSIVHKPEIATSAQCSEEKLEKSFTEKNVYTDNTDKQMLNKPTGNEVSIENLKNEVNYLKFISSVTDDVLTRGVLTDKNVNTILHEHATINEYGLSKDQIKNAIQHIRTQLNVRNEVTTTTPLTTDMSHLLNSNSSGLLFHDNETMINNVENEKNHVQQQGQHQNQPTVSYKTVLDIKPLCRSTSSLFSVPCNQSHQSNNRLSITATPPPPPTTTSITIRPNQSINIPKDVQEVFQHLMNTNDTDTVDGINNNKLLQHDYELQKDKCSVNQQQNVYMEKSVDKQNLSLNRYDTNDEHIEVSHKHHCEDIINEDIKNYENTLNNQFNALLVSNTTTNTTITNNNPVNNSTLSNPLKLIQQTKSNEAFNNIQIQYNSVDAKTHLIIEHNDNDNENNDENVEEKHNSRQNRVKFASEAEFFSPSYCSEQATSISSFTDLSHLSNFSTITTTTAITTTTTTTTTVTISPSITDTTEFDLYTSPETMTTILNKSSLQTSSLNNDINNIHNSEMYKEFLDLETKRDKNKEQETLYNR</sequence>
<dbReference type="GO" id="GO:0000226">
    <property type="term" value="P:microtubule cytoskeleton organization"/>
    <property type="evidence" value="ECO:0007669"/>
    <property type="project" value="TreeGrafter"/>
</dbReference>
<dbReference type="InterPro" id="IPR029357">
    <property type="entry name" value="SPATA7"/>
</dbReference>
<accession>A0AA84ZV91</accession>
<feature type="region of interest" description="Disordered" evidence="1">
    <location>
        <begin position="519"/>
        <end position="539"/>
    </location>
</feature>
<dbReference type="Proteomes" id="UP000050790">
    <property type="component" value="Unassembled WGS sequence"/>
</dbReference>
<proteinExistence type="predicted"/>
<dbReference type="WBParaSite" id="SMRG1_49000.1">
    <property type="protein sequence ID" value="SMRG1_49000.1"/>
    <property type="gene ID" value="SMRG1_49000"/>
</dbReference>
<name>A0AA84ZV91_9TREM</name>
<dbReference type="PANTHER" id="PTHR14917">
    <property type="entry name" value="SPERMATOGENESIS-ASSOCIATED PROTEIN 7"/>
    <property type="match status" value="1"/>
</dbReference>
<organism evidence="2 3">
    <name type="scientific">Schistosoma margrebowiei</name>
    <dbReference type="NCBI Taxonomy" id="48269"/>
    <lineage>
        <taxon>Eukaryota</taxon>
        <taxon>Metazoa</taxon>
        <taxon>Spiralia</taxon>
        <taxon>Lophotrochozoa</taxon>
        <taxon>Platyhelminthes</taxon>
        <taxon>Trematoda</taxon>
        <taxon>Digenea</taxon>
        <taxon>Strigeidida</taxon>
        <taxon>Schistosomatoidea</taxon>
        <taxon>Schistosomatidae</taxon>
        <taxon>Schistosoma</taxon>
    </lineage>
</organism>